<evidence type="ECO:0000313" key="2">
    <source>
        <dbReference type="Proteomes" id="UP000789920"/>
    </source>
</evidence>
<organism evidence="1 2">
    <name type="scientific">Racocetra persica</name>
    <dbReference type="NCBI Taxonomy" id="160502"/>
    <lineage>
        <taxon>Eukaryota</taxon>
        <taxon>Fungi</taxon>
        <taxon>Fungi incertae sedis</taxon>
        <taxon>Mucoromycota</taxon>
        <taxon>Glomeromycotina</taxon>
        <taxon>Glomeromycetes</taxon>
        <taxon>Diversisporales</taxon>
        <taxon>Gigasporaceae</taxon>
        <taxon>Racocetra</taxon>
    </lineage>
</organism>
<reference evidence="1" key="1">
    <citation type="submission" date="2021-06" db="EMBL/GenBank/DDBJ databases">
        <authorList>
            <person name="Kallberg Y."/>
            <person name="Tangrot J."/>
            <person name="Rosling A."/>
        </authorList>
    </citation>
    <scope>NUCLEOTIDE SEQUENCE</scope>
    <source>
        <strain evidence="1">MA461A</strain>
    </source>
</reference>
<proteinExistence type="predicted"/>
<gene>
    <name evidence="1" type="ORF">RPERSI_LOCUS2532</name>
</gene>
<dbReference type="Proteomes" id="UP000789920">
    <property type="component" value="Unassembled WGS sequence"/>
</dbReference>
<comment type="caution">
    <text evidence="1">The sequence shown here is derived from an EMBL/GenBank/DDBJ whole genome shotgun (WGS) entry which is preliminary data.</text>
</comment>
<accession>A0ACA9LC96</accession>
<evidence type="ECO:0000313" key="1">
    <source>
        <dbReference type="EMBL" id="CAG8517212.1"/>
    </source>
</evidence>
<protein>
    <submittedName>
        <fullName evidence="1">35328_t:CDS:1</fullName>
    </submittedName>
</protein>
<keyword evidence="2" id="KW-1185">Reference proteome</keyword>
<name>A0ACA9LC96_9GLOM</name>
<dbReference type="EMBL" id="CAJVQC010002786">
    <property type="protein sequence ID" value="CAG8517212.1"/>
    <property type="molecule type" value="Genomic_DNA"/>
</dbReference>
<sequence>MDYSAPNIENRDEEEFEHIDNLDNSFDFDQDQFKNFLKSLYLARKLMGLEYSNHTMSKMRQPCNQ</sequence>